<sequence length="216" mass="23387">MPLVILDAQWVFAAKACVALHKLAVSNALLDAGATNLQLDIDYWRQVEFGSFNIWAYFAQTLPIRVFRDFSGFTSSAVNVFLTKNHSGSYANRALGIIEALSLPISQLSGSATASVKTASLAPLTFVGLLKSRLRHEVRARRKALEVLKASRQEYLGVLAARGLLSLNSVVKGQSPADELVGIEASTFGGATSFVPQRPPETSTQGIRSRINVLQR</sequence>
<protein>
    <submittedName>
        <fullName evidence="1">Uncharacterized protein</fullName>
    </submittedName>
</protein>
<evidence type="ECO:0000313" key="1">
    <source>
        <dbReference type="EMBL" id="KXS10414.1"/>
    </source>
</evidence>
<proteinExistence type="predicted"/>
<evidence type="ECO:0000313" key="2">
    <source>
        <dbReference type="Proteomes" id="UP000070544"/>
    </source>
</evidence>
<accession>A0A139A110</accession>
<organism evidence="1 2">
    <name type="scientific">Gonapodya prolifera (strain JEL478)</name>
    <name type="common">Monoblepharis prolifera</name>
    <dbReference type="NCBI Taxonomy" id="1344416"/>
    <lineage>
        <taxon>Eukaryota</taxon>
        <taxon>Fungi</taxon>
        <taxon>Fungi incertae sedis</taxon>
        <taxon>Chytridiomycota</taxon>
        <taxon>Chytridiomycota incertae sedis</taxon>
        <taxon>Monoblepharidomycetes</taxon>
        <taxon>Monoblepharidales</taxon>
        <taxon>Gonapodyaceae</taxon>
        <taxon>Gonapodya</taxon>
    </lineage>
</organism>
<dbReference type="EMBL" id="KQ965827">
    <property type="protein sequence ID" value="KXS10414.1"/>
    <property type="molecule type" value="Genomic_DNA"/>
</dbReference>
<dbReference type="AlphaFoldDB" id="A0A139A110"/>
<reference evidence="1 2" key="1">
    <citation type="journal article" date="2015" name="Genome Biol. Evol.">
        <title>Phylogenomic analyses indicate that early fungi evolved digesting cell walls of algal ancestors of land plants.</title>
        <authorList>
            <person name="Chang Y."/>
            <person name="Wang S."/>
            <person name="Sekimoto S."/>
            <person name="Aerts A.L."/>
            <person name="Choi C."/>
            <person name="Clum A."/>
            <person name="LaButti K.M."/>
            <person name="Lindquist E.A."/>
            <person name="Yee Ngan C."/>
            <person name="Ohm R.A."/>
            <person name="Salamov A.A."/>
            <person name="Grigoriev I.V."/>
            <person name="Spatafora J.W."/>
            <person name="Berbee M.L."/>
        </authorList>
    </citation>
    <scope>NUCLEOTIDE SEQUENCE [LARGE SCALE GENOMIC DNA]</scope>
    <source>
        <strain evidence="1 2">JEL478</strain>
    </source>
</reference>
<keyword evidence="2" id="KW-1185">Reference proteome</keyword>
<gene>
    <name evidence="1" type="ORF">M427DRAFT_37359</name>
</gene>
<dbReference type="Proteomes" id="UP000070544">
    <property type="component" value="Unassembled WGS sequence"/>
</dbReference>
<name>A0A139A110_GONPJ</name>